<accession>A0A2A9FCG8</accession>
<dbReference type="Proteomes" id="UP000243542">
    <property type="component" value="Unassembled WGS sequence"/>
</dbReference>
<reference evidence="1 2" key="1">
    <citation type="submission" date="2017-10" db="EMBL/GenBank/DDBJ databases">
        <title>Sequencing the genomes of 1000 actinobacteria strains.</title>
        <authorList>
            <person name="Klenk H.-P."/>
        </authorList>
    </citation>
    <scope>NUCLEOTIDE SEQUENCE [LARGE SCALE GENOMIC DNA]</scope>
    <source>
        <strain evidence="1 2">DSM 46092</strain>
    </source>
</reference>
<dbReference type="EMBL" id="PDJK01000002">
    <property type="protein sequence ID" value="PFG48115.1"/>
    <property type="molecule type" value="Genomic_DNA"/>
</dbReference>
<evidence type="ECO:0000313" key="1">
    <source>
        <dbReference type="EMBL" id="PFG48115.1"/>
    </source>
</evidence>
<sequence>MSEFISIDIDELTIAEIETVEDIIDAPIESVAKPGTRKGKFLRALAFVIKRREDPMFTIEQAGDLKIRVESPVKPDPTGPAAQ</sequence>
<evidence type="ECO:0000313" key="2">
    <source>
        <dbReference type="Proteomes" id="UP000243542"/>
    </source>
</evidence>
<dbReference type="RefSeq" id="WP_098512200.1">
    <property type="nucleotide sequence ID" value="NZ_JBIAKZ010000002.1"/>
</dbReference>
<dbReference type="AlphaFoldDB" id="A0A2A9FCG8"/>
<keyword evidence="2" id="KW-1185">Reference proteome</keyword>
<comment type="caution">
    <text evidence="1">The sequence shown here is derived from an EMBL/GenBank/DDBJ whole genome shotgun (WGS) entry which is preliminary data.</text>
</comment>
<gene>
    <name evidence="1" type="ORF">ATK36_3189</name>
</gene>
<name>A0A2A9FCG8_9PSEU</name>
<proteinExistence type="predicted"/>
<organism evidence="1 2">
    <name type="scientific">Amycolatopsis sulphurea</name>
    <dbReference type="NCBI Taxonomy" id="76022"/>
    <lineage>
        <taxon>Bacteria</taxon>
        <taxon>Bacillati</taxon>
        <taxon>Actinomycetota</taxon>
        <taxon>Actinomycetes</taxon>
        <taxon>Pseudonocardiales</taxon>
        <taxon>Pseudonocardiaceae</taxon>
        <taxon>Amycolatopsis</taxon>
    </lineage>
</organism>
<protein>
    <submittedName>
        <fullName evidence="1">Uncharacterized protein</fullName>
    </submittedName>
</protein>